<evidence type="ECO:0000313" key="3">
    <source>
        <dbReference type="EMBL" id="VVN35840.1"/>
    </source>
</evidence>
<reference evidence="2 4" key="2">
    <citation type="submission" date="2024-03" db="EMBL/GenBank/DDBJ databases">
        <authorList>
            <person name="Alaster D. Moffat"/>
            <person name="Govind Chandra"/>
            <person name="Andrew W. Truman"/>
        </authorList>
    </citation>
    <scope>NUCLEOTIDE SEQUENCE [LARGE SCALE GENOMIC DNA]</scope>
    <source>
        <strain evidence="2">PS652</strain>
    </source>
</reference>
<feature type="transmembrane region" description="Helical" evidence="1">
    <location>
        <begin position="154"/>
        <end position="171"/>
    </location>
</feature>
<protein>
    <recommendedName>
        <fullName evidence="5">Transmembrane protein</fullName>
    </recommendedName>
</protein>
<proteinExistence type="predicted"/>
<evidence type="ECO:0000313" key="4">
    <source>
        <dbReference type="Proteomes" id="UP000326595"/>
    </source>
</evidence>
<sequence length="233" mass="25366">MDFLHGLGCVDGLLLEKWGIVKAFQIIGYVLFVIGLLDYFNKLHMLESALQFIMQNLSRLVEYIGVVRLVTLSIDWILPGHMRTPRWRVRALISIGLRSPPVTIGSLILIFVIFSLQSRGVISDKGAPDKVFFGALSAIKQSILAALGGREGGALDYAIIILGTWIVVLGISATAYLAVAAILISITLILNLISLTLVILAKPKKGIVLTFGVIFSIIYLAYESLPLCSTTLP</sequence>
<name>A0A5E6X476_PSEFL</name>
<evidence type="ECO:0000313" key="2">
    <source>
        <dbReference type="EMBL" id="CAK9890093.1"/>
    </source>
</evidence>
<reference evidence="3" key="1">
    <citation type="submission" date="2019-09" db="EMBL/GenBank/DDBJ databases">
        <authorList>
            <person name="Chandra G."/>
            <person name="Truman W A."/>
        </authorList>
    </citation>
    <scope>NUCLEOTIDE SEQUENCE [LARGE SCALE GENOMIC DNA]</scope>
    <source>
        <strain evidence="3">PS652</strain>
    </source>
</reference>
<feature type="transmembrane region" description="Helical" evidence="1">
    <location>
        <begin position="207"/>
        <end position="225"/>
    </location>
</feature>
<dbReference type="EMBL" id="OZ024668">
    <property type="protein sequence ID" value="CAK9890093.1"/>
    <property type="molecule type" value="Genomic_DNA"/>
</dbReference>
<feature type="transmembrane region" description="Helical" evidence="1">
    <location>
        <begin position="177"/>
        <end position="200"/>
    </location>
</feature>
<keyword evidence="1" id="KW-0812">Transmembrane</keyword>
<feature type="transmembrane region" description="Helical" evidence="1">
    <location>
        <begin position="20"/>
        <end position="40"/>
    </location>
</feature>
<dbReference type="AlphaFoldDB" id="A0A5E6X476"/>
<keyword evidence="1" id="KW-0472">Membrane</keyword>
<keyword evidence="1" id="KW-1133">Transmembrane helix</keyword>
<organism evidence="3">
    <name type="scientific">Pseudomonas fluorescens</name>
    <dbReference type="NCBI Taxonomy" id="294"/>
    <lineage>
        <taxon>Bacteria</taxon>
        <taxon>Pseudomonadati</taxon>
        <taxon>Pseudomonadota</taxon>
        <taxon>Gammaproteobacteria</taxon>
        <taxon>Pseudomonadales</taxon>
        <taxon>Pseudomonadaceae</taxon>
        <taxon>Pseudomonas</taxon>
    </lineage>
</organism>
<gene>
    <name evidence="2" type="ORF">PS652_02926</name>
    <name evidence="3" type="ORF">PS652_05112</name>
</gene>
<dbReference type="Proteomes" id="UP000326595">
    <property type="component" value="Chromosome"/>
</dbReference>
<feature type="transmembrane region" description="Helical" evidence="1">
    <location>
        <begin position="98"/>
        <end position="116"/>
    </location>
</feature>
<dbReference type="EMBL" id="CABVHG010000047">
    <property type="protein sequence ID" value="VVN35840.1"/>
    <property type="molecule type" value="Genomic_DNA"/>
</dbReference>
<accession>A0A5E6X476</accession>
<evidence type="ECO:0008006" key="5">
    <source>
        <dbReference type="Google" id="ProtNLM"/>
    </source>
</evidence>
<evidence type="ECO:0000256" key="1">
    <source>
        <dbReference type="SAM" id="Phobius"/>
    </source>
</evidence>